<dbReference type="GO" id="GO:0015074">
    <property type="term" value="P:DNA integration"/>
    <property type="evidence" value="ECO:0007669"/>
    <property type="project" value="InterPro"/>
</dbReference>
<feature type="domain" description="Integrase catalytic" evidence="1">
    <location>
        <begin position="53"/>
        <end position="228"/>
    </location>
</feature>
<organism evidence="2 3">
    <name type="scientific">Dendrobium catenatum</name>
    <dbReference type="NCBI Taxonomy" id="906689"/>
    <lineage>
        <taxon>Eukaryota</taxon>
        <taxon>Viridiplantae</taxon>
        <taxon>Streptophyta</taxon>
        <taxon>Embryophyta</taxon>
        <taxon>Tracheophyta</taxon>
        <taxon>Spermatophyta</taxon>
        <taxon>Magnoliopsida</taxon>
        <taxon>Liliopsida</taxon>
        <taxon>Asparagales</taxon>
        <taxon>Orchidaceae</taxon>
        <taxon>Epidendroideae</taxon>
        <taxon>Malaxideae</taxon>
        <taxon>Dendrobiinae</taxon>
        <taxon>Dendrobium</taxon>
    </lineage>
</organism>
<dbReference type="Pfam" id="PF13976">
    <property type="entry name" value="gag_pre-integrs"/>
    <property type="match status" value="1"/>
</dbReference>
<dbReference type="InterPro" id="IPR025724">
    <property type="entry name" value="GAG-pre-integrase_dom"/>
</dbReference>
<evidence type="ECO:0000313" key="2">
    <source>
        <dbReference type="EMBL" id="PKU85930.1"/>
    </source>
</evidence>
<dbReference type="InterPro" id="IPR057670">
    <property type="entry name" value="SH3_retrovirus"/>
</dbReference>
<dbReference type="STRING" id="906689.A0A2I0XDF4"/>
<dbReference type="InterPro" id="IPR001584">
    <property type="entry name" value="Integrase_cat-core"/>
</dbReference>
<reference evidence="2 3" key="1">
    <citation type="journal article" date="2016" name="Sci. Rep.">
        <title>The Dendrobium catenatum Lindl. genome sequence provides insights into polysaccharide synthase, floral development and adaptive evolution.</title>
        <authorList>
            <person name="Zhang G.Q."/>
            <person name="Xu Q."/>
            <person name="Bian C."/>
            <person name="Tsai W.C."/>
            <person name="Yeh C.M."/>
            <person name="Liu K.W."/>
            <person name="Yoshida K."/>
            <person name="Zhang L.S."/>
            <person name="Chang S.B."/>
            <person name="Chen F."/>
            <person name="Shi Y."/>
            <person name="Su Y.Y."/>
            <person name="Zhang Y.Q."/>
            <person name="Chen L.J."/>
            <person name="Yin Y."/>
            <person name="Lin M."/>
            <person name="Huang H."/>
            <person name="Deng H."/>
            <person name="Wang Z.W."/>
            <person name="Zhu S.L."/>
            <person name="Zhao X."/>
            <person name="Deng C."/>
            <person name="Niu S.C."/>
            <person name="Huang J."/>
            <person name="Wang M."/>
            <person name="Liu G.H."/>
            <person name="Yang H.J."/>
            <person name="Xiao X.J."/>
            <person name="Hsiao Y.Y."/>
            <person name="Wu W.L."/>
            <person name="Chen Y.Y."/>
            <person name="Mitsuda N."/>
            <person name="Ohme-Takagi M."/>
            <person name="Luo Y.B."/>
            <person name="Van de Peer Y."/>
            <person name="Liu Z.J."/>
        </authorList>
    </citation>
    <scope>NUCLEOTIDE SEQUENCE [LARGE SCALE GENOMIC DNA]</scope>
    <source>
        <tissue evidence="2">The whole plant</tissue>
    </source>
</reference>
<dbReference type="InterPro" id="IPR039537">
    <property type="entry name" value="Retrotran_Ty1/copia-like"/>
</dbReference>
<dbReference type="Pfam" id="PF00665">
    <property type="entry name" value="rve"/>
    <property type="match status" value="1"/>
</dbReference>
<dbReference type="AlphaFoldDB" id="A0A2I0XDF4"/>
<reference evidence="2 3" key="2">
    <citation type="journal article" date="2017" name="Nature">
        <title>The Apostasia genome and the evolution of orchids.</title>
        <authorList>
            <person name="Zhang G.Q."/>
            <person name="Liu K.W."/>
            <person name="Li Z."/>
            <person name="Lohaus R."/>
            <person name="Hsiao Y.Y."/>
            <person name="Niu S.C."/>
            <person name="Wang J.Y."/>
            <person name="Lin Y.C."/>
            <person name="Xu Q."/>
            <person name="Chen L.J."/>
            <person name="Yoshida K."/>
            <person name="Fujiwara S."/>
            <person name="Wang Z.W."/>
            <person name="Zhang Y.Q."/>
            <person name="Mitsuda N."/>
            <person name="Wang M."/>
            <person name="Liu G.H."/>
            <person name="Pecoraro L."/>
            <person name="Huang H.X."/>
            <person name="Xiao X.J."/>
            <person name="Lin M."/>
            <person name="Wu X.Y."/>
            <person name="Wu W.L."/>
            <person name="Chen Y.Y."/>
            <person name="Chang S.B."/>
            <person name="Sakamoto S."/>
            <person name="Ohme-Takagi M."/>
            <person name="Yagi M."/>
            <person name="Zeng S.J."/>
            <person name="Shen C.Y."/>
            <person name="Yeh C.M."/>
            <person name="Luo Y.B."/>
            <person name="Tsai W.C."/>
            <person name="Van de Peer Y."/>
            <person name="Liu Z.J."/>
        </authorList>
    </citation>
    <scope>NUCLEOTIDE SEQUENCE [LARGE SCALE GENOMIC DNA]</scope>
    <source>
        <tissue evidence="2">The whole plant</tissue>
    </source>
</reference>
<dbReference type="PANTHER" id="PTHR42648">
    <property type="entry name" value="TRANSPOSASE, PUTATIVE-RELATED"/>
    <property type="match status" value="1"/>
</dbReference>
<dbReference type="Pfam" id="PF25597">
    <property type="entry name" value="SH3_retrovirus"/>
    <property type="match status" value="1"/>
</dbReference>
<dbReference type="EMBL" id="KZ501954">
    <property type="protein sequence ID" value="PKU85930.1"/>
    <property type="molecule type" value="Genomic_DNA"/>
</dbReference>
<dbReference type="PROSITE" id="PS50994">
    <property type="entry name" value="INTEGRASE"/>
    <property type="match status" value="1"/>
</dbReference>
<dbReference type="Proteomes" id="UP000233837">
    <property type="component" value="Unassembled WGS sequence"/>
</dbReference>
<keyword evidence="3" id="KW-1185">Reference proteome</keyword>
<dbReference type="SUPFAM" id="SSF53098">
    <property type="entry name" value="Ribonuclease H-like"/>
    <property type="match status" value="1"/>
</dbReference>
<dbReference type="PANTHER" id="PTHR42648:SF28">
    <property type="entry name" value="TRANSPOSON-ENCODED PROTEIN WITH RIBONUCLEASE H-LIKE AND RETROVIRUS ZINC FINGER-LIKE DOMAINS"/>
    <property type="match status" value="1"/>
</dbReference>
<evidence type="ECO:0000259" key="1">
    <source>
        <dbReference type="PROSITE" id="PS50994"/>
    </source>
</evidence>
<gene>
    <name evidence="2" type="ORF">MA16_Dca001761</name>
</gene>
<dbReference type="GO" id="GO:0003676">
    <property type="term" value="F:nucleic acid binding"/>
    <property type="evidence" value="ECO:0007669"/>
    <property type="project" value="InterPro"/>
</dbReference>
<name>A0A2I0XDF4_9ASPA</name>
<accession>A0A2I0XDF4</accession>
<protein>
    <submittedName>
        <fullName evidence="2">Retrovirus-related Pol polyprotein from transposon TNT 1-94</fullName>
    </submittedName>
</protein>
<dbReference type="InterPro" id="IPR012337">
    <property type="entry name" value="RNaseH-like_sf"/>
</dbReference>
<proteinExistence type="predicted"/>
<dbReference type="InterPro" id="IPR036397">
    <property type="entry name" value="RNaseH_sf"/>
</dbReference>
<dbReference type="Gene3D" id="3.30.420.10">
    <property type="entry name" value="Ribonuclease H-like superfamily/Ribonuclease H"/>
    <property type="match status" value="1"/>
</dbReference>
<sequence>MLWHKRLGHISKQRIERIVSDGILDSLNDTDFKICIECIKGKQTNIKKLGAKRSLNVLELIHTDICDPFPTASWNGHQYFITFIGDYSRYGYLYLIHEKSEYLDIFKIFKAEVENQLGKKIKAVKSDRGGEYYGRYDGSSEQRPGSFARYLAECGIVPQYTIPGIPSQNGVAERRNRTLKDMARSMISHSSLPESLWGEALKTAVYILNRVPSKAVTKTPYELWTGKKPSIRHFYVWGCPGEARPYKPNERKLESRTVSCYFVEYSERSRGFKFYDSSSKSFLRRAMLNLLRILNIVRVIKLKILILRRNMLLFLLLQLKMIR</sequence>
<evidence type="ECO:0000313" key="3">
    <source>
        <dbReference type="Proteomes" id="UP000233837"/>
    </source>
</evidence>